<dbReference type="GO" id="GO:0005975">
    <property type="term" value="P:carbohydrate metabolic process"/>
    <property type="evidence" value="ECO:0007669"/>
    <property type="project" value="InterPro"/>
</dbReference>
<dbReference type="AlphaFoldDB" id="A0AAE4LXU1"/>
<evidence type="ECO:0000256" key="1">
    <source>
        <dbReference type="ARBA" id="ARBA00022676"/>
    </source>
</evidence>
<gene>
    <name evidence="3" type="ORF">RVH45_21930</name>
</gene>
<dbReference type="Gene3D" id="3.40.50.11350">
    <property type="match status" value="1"/>
</dbReference>
<sequence length="276" mass="32939">MKIITFQGGLGNQMFQYVYYQYLRSQYPEETFYGFYPKLALKDHNGLEINKWFEVDLPNTCLSSDIISNFLFWVNKFIRKLRLKYPFTDTDWFRRPNALFYFGYWQNKEYFLFTGILKFKINVTIGNDNERILKDIIDNNSVVVHVRRGDYETSAKARKIYGGICTIEYYKKALKIILDKVDKPKFFFFSDNVDYVNEYFDDVEKTVISWNKGERSFFDMYLMAHGKNMIIANSTFSCWAAYLNKNNPIVICPQIWRNDRPSPPVVLDNWITISNR</sequence>
<dbReference type="PANTHER" id="PTHR11927:SF9">
    <property type="entry name" value="L-FUCOSYLTRANSFERASE"/>
    <property type="match status" value="1"/>
</dbReference>
<proteinExistence type="predicted"/>
<evidence type="ECO:0000313" key="4">
    <source>
        <dbReference type="Proteomes" id="UP001181086"/>
    </source>
</evidence>
<dbReference type="PANTHER" id="PTHR11927">
    <property type="entry name" value="GALACTOSIDE 2-L-FUCOSYLTRANSFERASE"/>
    <property type="match status" value="1"/>
</dbReference>
<accession>A0AAE4LXU1</accession>
<dbReference type="CDD" id="cd11301">
    <property type="entry name" value="Fut1_Fut2_like"/>
    <property type="match status" value="1"/>
</dbReference>
<dbReference type="RefSeq" id="WP_178309899.1">
    <property type="nucleotide sequence ID" value="NZ_BAABZF010000001.1"/>
</dbReference>
<organism evidence="3 4">
    <name type="scientific">Phocaeicola dorei</name>
    <dbReference type="NCBI Taxonomy" id="357276"/>
    <lineage>
        <taxon>Bacteria</taxon>
        <taxon>Pseudomonadati</taxon>
        <taxon>Bacteroidota</taxon>
        <taxon>Bacteroidia</taxon>
        <taxon>Bacteroidales</taxon>
        <taxon>Bacteroidaceae</taxon>
        <taxon>Phocaeicola</taxon>
    </lineage>
</organism>
<dbReference type="Proteomes" id="UP001181086">
    <property type="component" value="Unassembled WGS sequence"/>
</dbReference>
<evidence type="ECO:0000313" key="3">
    <source>
        <dbReference type="EMBL" id="MDU0272489.1"/>
    </source>
</evidence>
<dbReference type="Pfam" id="PF01531">
    <property type="entry name" value="Glyco_transf_11"/>
    <property type="match status" value="1"/>
</dbReference>
<comment type="caution">
    <text evidence="3">The sequence shown here is derived from an EMBL/GenBank/DDBJ whole genome shotgun (WGS) entry which is preliminary data.</text>
</comment>
<evidence type="ECO:0000256" key="2">
    <source>
        <dbReference type="ARBA" id="ARBA00022679"/>
    </source>
</evidence>
<dbReference type="EMBL" id="JAWDEV010000012">
    <property type="protein sequence ID" value="MDU0272489.1"/>
    <property type="molecule type" value="Genomic_DNA"/>
</dbReference>
<dbReference type="InterPro" id="IPR002516">
    <property type="entry name" value="Glyco_trans_11"/>
</dbReference>
<name>A0AAE4LXU1_9BACT</name>
<keyword evidence="2" id="KW-0808">Transferase</keyword>
<reference evidence="3" key="1">
    <citation type="submission" date="2023-10" db="EMBL/GenBank/DDBJ databases">
        <title>Genome of Potential pathogenic bacteria in Crohn's disease.</title>
        <authorList>
            <person name="Rodriguez-Palacios A."/>
        </authorList>
    </citation>
    <scope>NUCLEOTIDE SEQUENCE</scope>
    <source>
        <strain evidence="3">CavFT-hAR62</strain>
    </source>
</reference>
<dbReference type="GO" id="GO:0008107">
    <property type="term" value="F:galactoside 2-alpha-L-fucosyltransferase activity"/>
    <property type="evidence" value="ECO:0007669"/>
    <property type="project" value="InterPro"/>
</dbReference>
<protein>
    <submittedName>
        <fullName evidence="3">Alpha-1,2-fucosyltransferase</fullName>
    </submittedName>
</protein>
<dbReference type="GO" id="GO:0016020">
    <property type="term" value="C:membrane"/>
    <property type="evidence" value="ECO:0007669"/>
    <property type="project" value="InterPro"/>
</dbReference>
<keyword evidence="1" id="KW-0328">Glycosyltransferase</keyword>